<dbReference type="Pfam" id="PF01425">
    <property type="entry name" value="Amidase"/>
    <property type="match status" value="1"/>
</dbReference>
<gene>
    <name evidence="2" type="ORF">CGOC_LOCUS7700</name>
</gene>
<proteinExistence type="predicted"/>
<dbReference type="EMBL" id="UYRV01027070">
    <property type="protein sequence ID" value="VDK80398.1"/>
    <property type="molecule type" value="Genomic_DNA"/>
</dbReference>
<dbReference type="InterPro" id="IPR036928">
    <property type="entry name" value="AS_sf"/>
</dbReference>
<dbReference type="Gene3D" id="3.90.1300.10">
    <property type="entry name" value="Amidase signature (AS) domain"/>
    <property type="match status" value="1"/>
</dbReference>
<keyword evidence="3" id="KW-1185">Reference proteome</keyword>
<organism evidence="2 3">
    <name type="scientific">Cylicostephanus goldi</name>
    <name type="common">Nematode worm</name>
    <dbReference type="NCBI Taxonomy" id="71465"/>
    <lineage>
        <taxon>Eukaryota</taxon>
        <taxon>Metazoa</taxon>
        <taxon>Ecdysozoa</taxon>
        <taxon>Nematoda</taxon>
        <taxon>Chromadorea</taxon>
        <taxon>Rhabditida</taxon>
        <taxon>Rhabditina</taxon>
        <taxon>Rhabditomorpha</taxon>
        <taxon>Strongyloidea</taxon>
        <taxon>Strongylidae</taxon>
        <taxon>Cylicostephanus</taxon>
    </lineage>
</organism>
<dbReference type="Proteomes" id="UP000271889">
    <property type="component" value="Unassembled WGS sequence"/>
</dbReference>
<dbReference type="SUPFAM" id="SSF75304">
    <property type="entry name" value="Amidase signature (AS) enzymes"/>
    <property type="match status" value="1"/>
</dbReference>
<dbReference type="InterPro" id="IPR023631">
    <property type="entry name" value="Amidase_dom"/>
</dbReference>
<dbReference type="AlphaFoldDB" id="A0A3P6UM99"/>
<dbReference type="PANTHER" id="PTHR43372">
    <property type="entry name" value="FATTY-ACID AMIDE HYDROLASE"/>
    <property type="match status" value="1"/>
</dbReference>
<accession>A0A3P6UM99</accession>
<evidence type="ECO:0000313" key="2">
    <source>
        <dbReference type="EMBL" id="VDK80398.1"/>
    </source>
</evidence>
<dbReference type="InterPro" id="IPR052739">
    <property type="entry name" value="FAAH2"/>
</dbReference>
<protein>
    <recommendedName>
        <fullName evidence="1">Amidase domain-containing protein</fullName>
    </recommendedName>
</protein>
<sequence>MTRQLTELLGKDGILFFPSWPTTAPYHNQPVFTPLDFAYTSLFNVLTLPAAECPMGLDSNGLPLGVQIIGARNSDRLLIAAVQQLSQAFGGWTPAWSS</sequence>
<dbReference type="PANTHER" id="PTHR43372:SF4">
    <property type="entry name" value="FATTY-ACID AMIDE HYDROLASE 2"/>
    <property type="match status" value="1"/>
</dbReference>
<evidence type="ECO:0000259" key="1">
    <source>
        <dbReference type="Pfam" id="PF01425"/>
    </source>
</evidence>
<name>A0A3P6UM99_CYLGO</name>
<reference evidence="2 3" key="1">
    <citation type="submission" date="2018-11" db="EMBL/GenBank/DDBJ databases">
        <authorList>
            <consortium name="Pathogen Informatics"/>
        </authorList>
    </citation>
    <scope>NUCLEOTIDE SEQUENCE [LARGE SCALE GENOMIC DNA]</scope>
</reference>
<dbReference type="GO" id="GO:0012505">
    <property type="term" value="C:endomembrane system"/>
    <property type="evidence" value="ECO:0007669"/>
    <property type="project" value="TreeGrafter"/>
</dbReference>
<dbReference type="OrthoDB" id="6428749at2759"/>
<evidence type="ECO:0000313" key="3">
    <source>
        <dbReference type="Proteomes" id="UP000271889"/>
    </source>
</evidence>
<feature type="domain" description="Amidase" evidence="1">
    <location>
        <begin position="3"/>
        <end position="78"/>
    </location>
</feature>